<dbReference type="Proteomes" id="UP000186817">
    <property type="component" value="Unassembled WGS sequence"/>
</dbReference>
<keyword evidence="5" id="KW-1185">Reference proteome</keyword>
<name>A0A1Q9E216_SYMMI</name>
<feature type="domain" description="Ubiquitin-like" evidence="3">
    <location>
        <begin position="3"/>
        <end position="75"/>
    </location>
</feature>
<evidence type="ECO:0000256" key="2">
    <source>
        <dbReference type="SAM" id="MobiDB-lite"/>
    </source>
</evidence>
<organism evidence="4 5">
    <name type="scientific">Symbiodinium microadriaticum</name>
    <name type="common">Dinoflagellate</name>
    <name type="synonym">Zooxanthella microadriatica</name>
    <dbReference type="NCBI Taxonomy" id="2951"/>
    <lineage>
        <taxon>Eukaryota</taxon>
        <taxon>Sar</taxon>
        <taxon>Alveolata</taxon>
        <taxon>Dinophyceae</taxon>
        <taxon>Suessiales</taxon>
        <taxon>Symbiodiniaceae</taxon>
        <taxon>Symbiodinium</taxon>
    </lineage>
</organism>
<dbReference type="Gene3D" id="2.130.10.30">
    <property type="entry name" value="Regulator of chromosome condensation 1/beta-lactamase-inhibitor protein II"/>
    <property type="match status" value="1"/>
</dbReference>
<sequence>MSISVDVHLLSGKRAAVEVEAGASVESLKRRAQSALAVPSRGRLLNSSGEVLDRARTVTEAQLRSGDVLTLHVNQVHIQARKGAFAAILGDGSVVTWGKATFGGDSSAVQEQLRDVQQIHASDNVFAAILGDGSVVTWGCADDGGDSSAVQEQLQDVQQIQASEYAFAAILGDGSVVTWGDLYGGDSTAVQQQLRDVQQIQASVGAFAAIRGDGSVVTWGDADCGGDSSAVQEQLRDVQQIQASHSAFAAIRSDGSVVTWGAWCLQERLPAEHRFCAGSASQLDLGFCKSVRGWMDETGQGQLRAIRGLDRAADAAPAAVRGYLDGWADEGGGPYRLTVAIETSTWQSRAPEGFQAPEEPGVSFTGNRGERPREKAGSA</sequence>
<accession>A0A1Q9E216</accession>
<evidence type="ECO:0000259" key="3">
    <source>
        <dbReference type="PROSITE" id="PS50053"/>
    </source>
</evidence>
<dbReference type="InterPro" id="IPR029071">
    <property type="entry name" value="Ubiquitin-like_domsf"/>
</dbReference>
<protein>
    <recommendedName>
        <fullName evidence="3">Ubiquitin-like domain-containing protein</fullName>
    </recommendedName>
</protein>
<dbReference type="EMBL" id="LSRX01000291">
    <property type="protein sequence ID" value="OLQ01462.1"/>
    <property type="molecule type" value="Genomic_DNA"/>
</dbReference>
<gene>
    <name evidence="4" type="ORF">AK812_SmicGene15784</name>
</gene>
<dbReference type="Pfam" id="PF00240">
    <property type="entry name" value="ubiquitin"/>
    <property type="match status" value="1"/>
</dbReference>
<keyword evidence="1" id="KW-0677">Repeat</keyword>
<dbReference type="SUPFAM" id="SSF50985">
    <property type="entry name" value="RCC1/BLIP-II"/>
    <property type="match status" value="1"/>
</dbReference>
<feature type="compositionally biased region" description="Basic and acidic residues" evidence="2">
    <location>
        <begin position="368"/>
        <end position="379"/>
    </location>
</feature>
<dbReference type="InterPro" id="IPR000626">
    <property type="entry name" value="Ubiquitin-like_dom"/>
</dbReference>
<dbReference type="PROSITE" id="PS50053">
    <property type="entry name" value="UBIQUITIN_2"/>
    <property type="match status" value="1"/>
</dbReference>
<evidence type="ECO:0000256" key="1">
    <source>
        <dbReference type="ARBA" id="ARBA00022737"/>
    </source>
</evidence>
<dbReference type="OrthoDB" id="414798at2759"/>
<evidence type="ECO:0000313" key="4">
    <source>
        <dbReference type="EMBL" id="OLQ01462.1"/>
    </source>
</evidence>
<dbReference type="CDD" id="cd17039">
    <property type="entry name" value="Ubl_ubiquitin_like"/>
    <property type="match status" value="1"/>
</dbReference>
<dbReference type="PANTHER" id="PTHR22870">
    <property type="entry name" value="REGULATOR OF CHROMOSOME CONDENSATION"/>
    <property type="match status" value="1"/>
</dbReference>
<dbReference type="SUPFAM" id="SSF54236">
    <property type="entry name" value="Ubiquitin-like"/>
    <property type="match status" value="1"/>
</dbReference>
<dbReference type="InterPro" id="IPR009091">
    <property type="entry name" value="RCC1/BLIP-II"/>
</dbReference>
<reference evidence="4 5" key="1">
    <citation type="submission" date="2016-02" db="EMBL/GenBank/DDBJ databases">
        <title>Genome analysis of coral dinoflagellate symbionts highlights evolutionary adaptations to a symbiotic lifestyle.</title>
        <authorList>
            <person name="Aranda M."/>
            <person name="Li Y."/>
            <person name="Liew Y.J."/>
            <person name="Baumgarten S."/>
            <person name="Simakov O."/>
            <person name="Wilson M."/>
            <person name="Piel J."/>
            <person name="Ashoor H."/>
            <person name="Bougouffa S."/>
            <person name="Bajic V.B."/>
            <person name="Ryu T."/>
            <person name="Ravasi T."/>
            <person name="Bayer T."/>
            <person name="Micklem G."/>
            <person name="Kim H."/>
            <person name="Bhak J."/>
            <person name="Lajeunesse T.C."/>
            <person name="Voolstra C.R."/>
        </authorList>
    </citation>
    <scope>NUCLEOTIDE SEQUENCE [LARGE SCALE GENOMIC DNA]</scope>
    <source>
        <strain evidence="4 5">CCMP2467</strain>
    </source>
</reference>
<dbReference type="AlphaFoldDB" id="A0A1Q9E216"/>
<dbReference type="PANTHER" id="PTHR22870:SF408">
    <property type="entry name" value="OS09G0560450 PROTEIN"/>
    <property type="match status" value="1"/>
</dbReference>
<proteinExistence type="predicted"/>
<feature type="region of interest" description="Disordered" evidence="2">
    <location>
        <begin position="347"/>
        <end position="379"/>
    </location>
</feature>
<dbReference type="InterPro" id="IPR051210">
    <property type="entry name" value="Ub_ligase/GEF_domain"/>
</dbReference>
<comment type="caution">
    <text evidence="4">The sequence shown here is derived from an EMBL/GenBank/DDBJ whole genome shotgun (WGS) entry which is preliminary data.</text>
</comment>
<evidence type="ECO:0000313" key="5">
    <source>
        <dbReference type="Proteomes" id="UP000186817"/>
    </source>
</evidence>